<protein>
    <recommendedName>
        <fullName evidence="4">General secretion pathway GspH domain-containing protein</fullName>
    </recommendedName>
</protein>
<evidence type="ECO:0008006" key="4">
    <source>
        <dbReference type="Google" id="ProtNLM"/>
    </source>
</evidence>
<name>A0A1F5G4E6_9BACT</name>
<organism evidence="2 3">
    <name type="scientific">Candidatus Curtissbacteria bacterium RBG_13_35_7</name>
    <dbReference type="NCBI Taxonomy" id="1797705"/>
    <lineage>
        <taxon>Bacteria</taxon>
        <taxon>Candidatus Curtissiibacteriota</taxon>
    </lineage>
</organism>
<dbReference type="AlphaFoldDB" id="A0A1F5G4E6"/>
<dbReference type="InterPro" id="IPR012902">
    <property type="entry name" value="N_methyl_site"/>
</dbReference>
<dbReference type="InterPro" id="IPR045584">
    <property type="entry name" value="Pilin-like"/>
</dbReference>
<feature type="transmembrane region" description="Helical" evidence="1">
    <location>
        <begin position="6"/>
        <end position="28"/>
    </location>
</feature>
<evidence type="ECO:0000256" key="1">
    <source>
        <dbReference type="SAM" id="Phobius"/>
    </source>
</evidence>
<dbReference type="EMBL" id="MFAT01000018">
    <property type="protein sequence ID" value="OGD86750.1"/>
    <property type="molecule type" value="Genomic_DNA"/>
</dbReference>
<dbReference type="Proteomes" id="UP000176317">
    <property type="component" value="Unassembled WGS sequence"/>
</dbReference>
<dbReference type="NCBIfam" id="TIGR02532">
    <property type="entry name" value="IV_pilin_GFxxxE"/>
    <property type="match status" value="1"/>
</dbReference>
<comment type="caution">
    <text evidence="2">The sequence shown here is derived from an EMBL/GenBank/DDBJ whole genome shotgun (WGS) entry which is preliminary data.</text>
</comment>
<keyword evidence="1" id="KW-0812">Transmembrane</keyword>
<gene>
    <name evidence="2" type="ORF">A2164_01605</name>
</gene>
<sequence>MKGFTLIELMVVMAIFALITGFGALNLVNLQTKSSLAADVNTLVADIKEQQIKTMVGDMGGTASQIEFGVYFESNRYTLFQGTSYSSNPSNFPIDLSDNTTLTTSFPLSQLVFSVNSGEVLNFSAGSNQITVQDTINGDQKIITINRYGAILIN</sequence>
<reference evidence="2 3" key="1">
    <citation type="journal article" date="2016" name="Nat. Commun.">
        <title>Thousands of microbial genomes shed light on interconnected biogeochemical processes in an aquifer system.</title>
        <authorList>
            <person name="Anantharaman K."/>
            <person name="Brown C.T."/>
            <person name="Hug L.A."/>
            <person name="Sharon I."/>
            <person name="Castelle C.J."/>
            <person name="Probst A.J."/>
            <person name="Thomas B.C."/>
            <person name="Singh A."/>
            <person name="Wilkins M.J."/>
            <person name="Karaoz U."/>
            <person name="Brodie E.L."/>
            <person name="Williams K.H."/>
            <person name="Hubbard S.S."/>
            <person name="Banfield J.F."/>
        </authorList>
    </citation>
    <scope>NUCLEOTIDE SEQUENCE [LARGE SCALE GENOMIC DNA]</scope>
</reference>
<dbReference type="Gene3D" id="3.30.700.10">
    <property type="entry name" value="Glycoprotein, Type 4 Pilin"/>
    <property type="match status" value="1"/>
</dbReference>
<dbReference type="SUPFAM" id="SSF54523">
    <property type="entry name" value="Pili subunits"/>
    <property type="match status" value="1"/>
</dbReference>
<proteinExistence type="predicted"/>
<evidence type="ECO:0000313" key="3">
    <source>
        <dbReference type="Proteomes" id="UP000176317"/>
    </source>
</evidence>
<keyword evidence="1" id="KW-0472">Membrane</keyword>
<accession>A0A1F5G4E6</accession>
<evidence type="ECO:0000313" key="2">
    <source>
        <dbReference type="EMBL" id="OGD86750.1"/>
    </source>
</evidence>
<dbReference type="Pfam" id="PF07963">
    <property type="entry name" value="N_methyl"/>
    <property type="match status" value="1"/>
</dbReference>
<keyword evidence="1" id="KW-1133">Transmembrane helix</keyword>